<name>A0A498DAA1_9BACI</name>
<dbReference type="Proteomes" id="UP000270219">
    <property type="component" value="Unassembled WGS sequence"/>
</dbReference>
<evidence type="ECO:0000313" key="3">
    <source>
        <dbReference type="Proteomes" id="UP000270219"/>
    </source>
</evidence>
<evidence type="ECO:0000256" key="1">
    <source>
        <dbReference type="SAM" id="MobiDB-lite"/>
    </source>
</evidence>
<dbReference type="OrthoDB" id="2476089at2"/>
<organism evidence="2 3">
    <name type="scientific">Oceanobacillus piezotolerans</name>
    <dbReference type="NCBI Taxonomy" id="2448030"/>
    <lineage>
        <taxon>Bacteria</taxon>
        <taxon>Bacillati</taxon>
        <taxon>Bacillota</taxon>
        <taxon>Bacilli</taxon>
        <taxon>Bacillales</taxon>
        <taxon>Bacillaceae</taxon>
        <taxon>Oceanobacillus</taxon>
    </lineage>
</organism>
<feature type="region of interest" description="Disordered" evidence="1">
    <location>
        <begin position="1"/>
        <end position="70"/>
    </location>
</feature>
<dbReference type="Pfam" id="PF13217">
    <property type="entry name" value="DUF4025"/>
    <property type="match status" value="1"/>
</dbReference>
<evidence type="ECO:0000313" key="2">
    <source>
        <dbReference type="EMBL" id="RLL41738.1"/>
    </source>
</evidence>
<sequence>MANKSHKDKSIANRTYQYSDYYSDDDLSKGMAKTHEQVSDAYMEGTLDQDVTENRTEESFPRKGNPNGKK</sequence>
<reference evidence="2 3" key="1">
    <citation type="submission" date="2018-10" db="EMBL/GenBank/DDBJ databases">
        <title>Oceanobacillus sp. YLB-02 draft genome.</title>
        <authorList>
            <person name="Yu L."/>
        </authorList>
    </citation>
    <scope>NUCLEOTIDE SEQUENCE [LARGE SCALE GENOMIC DNA]</scope>
    <source>
        <strain evidence="2 3">YLB-02</strain>
    </source>
</reference>
<proteinExistence type="predicted"/>
<keyword evidence="3" id="KW-1185">Reference proteome</keyword>
<dbReference type="AlphaFoldDB" id="A0A498DAA1"/>
<dbReference type="InterPro" id="IPR025100">
    <property type="entry name" value="DUF4025"/>
</dbReference>
<comment type="caution">
    <text evidence="2">The sequence shown here is derived from an EMBL/GenBank/DDBJ whole genome shotgun (WGS) entry which is preliminary data.</text>
</comment>
<protein>
    <submittedName>
        <fullName evidence="2">DUF4025 domain-containing protein</fullName>
    </submittedName>
</protein>
<gene>
    <name evidence="2" type="ORF">D8M04_16855</name>
</gene>
<accession>A0A498DAA1</accession>
<dbReference type="RefSeq" id="WP_121524578.1">
    <property type="nucleotide sequence ID" value="NZ_RCHR01000007.1"/>
</dbReference>
<dbReference type="EMBL" id="RCHR01000007">
    <property type="protein sequence ID" value="RLL41738.1"/>
    <property type="molecule type" value="Genomic_DNA"/>
</dbReference>
<feature type="compositionally biased region" description="Basic and acidic residues" evidence="1">
    <location>
        <begin position="52"/>
        <end position="61"/>
    </location>
</feature>